<dbReference type="Proteomes" id="UP001152622">
    <property type="component" value="Chromosome 9"/>
</dbReference>
<evidence type="ECO:0000313" key="2">
    <source>
        <dbReference type="Proteomes" id="UP001152622"/>
    </source>
</evidence>
<dbReference type="AlphaFoldDB" id="A0A9Q1IQC8"/>
<dbReference type="EMBL" id="JAINUF010000009">
    <property type="protein sequence ID" value="KAJ8350584.1"/>
    <property type="molecule type" value="Genomic_DNA"/>
</dbReference>
<sequence length="72" mass="8003">MLLSGSNLIKSANHSDSCRLDQEPAIQLHQLHKLRCNRTVLQRNNCTTSAGGQAVVCLHAFLRSGRMCTPWN</sequence>
<gene>
    <name evidence="1" type="ORF">SKAU_G00257140</name>
</gene>
<protein>
    <submittedName>
        <fullName evidence="1">Uncharacterized protein</fullName>
    </submittedName>
</protein>
<name>A0A9Q1IQC8_SYNKA</name>
<reference evidence="1" key="1">
    <citation type="journal article" date="2023" name="Science">
        <title>Genome structures resolve the early diversification of teleost fishes.</title>
        <authorList>
            <person name="Parey E."/>
            <person name="Louis A."/>
            <person name="Montfort J."/>
            <person name="Bouchez O."/>
            <person name="Roques C."/>
            <person name="Iampietro C."/>
            <person name="Lluch J."/>
            <person name="Castinel A."/>
            <person name="Donnadieu C."/>
            <person name="Desvignes T."/>
            <person name="Floi Bucao C."/>
            <person name="Jouanno E."/>
            <person name="Wen M."/>
            <person name="Mejri S."/>
            <person name="Dirks R."/>
            <person name="Jansen H."/>
            <person name="Henkel C."/>
            <person name="Chen W.J."/>
            <person name="Zahm M."/>
            <person name="Cabau C."/>
            <person name="Klopp C."/>
            <person name="Thompson A.W."/>
            <person name="Robinson-Rechavi M."/>
            <person name="Braasch I."/>
            <person name="Lecointre G."/>
            <person name="Bobe J."/>
            <person name="Postlethwait J.H."/>
            <person name="Berthelot C."/>
            <person name="Roest Crollius H."/>
            <person name="Guiguen Y."/>
        </authorList>
    </citation>
    <scope>NUCLEOTIDE SEQUENCE</scope>
    <source>
        <strain evidence="1">WJC10195</strain>
    </source>
</reference>
<comment type="caution">
    <text evidence="1">The sequence shown here is derived from an EMBL/GenBank/DDBJ whole genome shotgun (WGS) entry which is preliminary data.</text>
</comment>
<proteinExistence type="predicted"/>
<keyword evidence="2" id="KW-1185">Reference proteome</keyword>
<accession>A0A9Q1IQC8</accession>
<organism evidence="1 2">
    <name type="scientific">Synaphobranchus kaupii</name>
    <name type="common">Kaup's arrowtooth eel</name>
    <dbReference type="NCBI Taxonomy" id="118154"/>
    <lineage>
        <taxon>Eukaryota</taxon>
        <taxon>Metazoa</taxon>
        <taxon>Chordata</taxon>
        <taxon>Craniata</taxon>
        <taxon>Vertebrata</taxon>
        <taxon>Euteleostomi</taxon>
        <taxon>Actinopterygii</taxon>
        <taxon>Neopterygii</taxon>
        <taxon>Teleostei</taxon>
        <taxon>Anguilliformes</taxon>
        <taxon>Synaphobranchidae</taxon>
        <taxon>Synaphobranchus</taxon>
    </lineage>
</organism>
<evidence type="ECO:0000313" key="1">
    <source>
        <dbReference type="EMBL" id="KAJ8350584.1"/>
    </source>
</evidence>